<evidence type="ECO:0000313" key="8">
    <source>
        <dbReference type="EMBL" id="AVG23165.1"/>
    </source>
</evidence>
<feature type="binding site" evidence="7">
    <location>
        <position position="111"/>
    </location>
    <ligand>
        <name>Mg(2+)</name>
        <dbReference type="ChEBI" id="CHEBI:18420"/>
    </ligand>
</feature>
<gene>
    <name evidence="8" type="ORF">C3B54_11161</name>
</gene>
<proteinExistence type="inferred from homology"/>
<dbReference type="EMBL" id="CP026923">
    <property type="protein sequence ID" value="AVG23165.1"/>
    <property type="molecule type" value="Genomic_DNA"/>
</dbReference>
<dbReference type="OrthoDB" id="9805604at2"/>
<keyword evidence="4 7" id="KW-0479">Metal-binding</keyword>
<dbReference type="InterPro" id="IPR050793">
    <property type="entry name" value="CMP-NeuNAc_synthase"/>
</dbReference>
<name>A0A2L2BNB7_9MICO</name>
<evidence type="ECO:0000256" key="6">
    <source>
        <dbReference type="ARBA" id="ARBA00022842"/>
    </source>
</evidence>
<evidence type="ECO:0000256" key="7">
    <source>
        <dbReference type="PIRSR" id="PIRSR006118-2"/>
    </source>
</evidence>
<dbReference type="NCBIfam" id="TIGR01670">
    <property type="entry name" value="KdsC-phosphatas"/>
    <property type="match status" value="1"/>
</dbReference>
<dbReference type="AlphaFoldDB" id="A0A2L2BNB7"/>
<dbReference type="Gene3D" id="3.40.50.1000">
    <property type="entry name" value="HAD superfamily/HAD-like"/>
    <property type="match status" value="1"/>
</dbReference>
<dbReference type="Proteomes" id="UP000243077">
    <property type="component" value="Chromosome"/>
</dbReference>
<dbReference type="SUPFAM" id="SSF56784">
    <property type="entry name" value="HAD-like"/>
    <property type="match status" value="1"/>
</dbReference>
<sequence>MSALDIASFQAVRLVVLDIDGVLSDGTVSIDDEDKHRRVFDIKDGLGVVRLVQSERDVVVISSSASTAGVERLRRLGIDPVHVGVSRKIDVLEAEVAKRGMDWSVVAYMGDDLPDIDCLEKAGVAVAPADAVAAVKKVANYVTTARGGRGAVRELSDLIVDGAWPGE</sequence>
<dbReference type="GO" id="GO:0008781">
    <property type="term" value="F:N-acylneuraminate cytidylyltransferase activity"/>
    <property type="evidence" value="ECO:0007669"/>
    <property type="project" value="TreeGrafter"/>
</dbReference>
<feature type="binding site" evidence="7">
    <location>
        <position position="18"/>
    </location>
    <ligand>
        <name>Mg(2+)</name>
        <dbReference type="ChEBI" id="CHEBI:18420"/>
    </ligand>
</feature>
<evidence type="ECO:0000256" key="5">
    <source>
        <dbReference type="ARBA" id="ARBA00022801"/>
    </source>
</evidence>
<keyword evidence="9" id="KW-1185">Reference proteome</keyword>
<dbReference type="KEGG" id="psai:C3B54_11161"/>
<dbReference type="InterPro" id="IPR023214">
    <property type="entry name" value="HAD_sf"/>
</dbReference>
<dbReference type="InterPro" id="IPR010023">
    <property type="entry name" value="KdsC_fam"/>
</dbReference>
<reference evidence="8 9" key="1">
    <citation type="submission" date="2018-02" db="EMBL/GenBank/DDBJ databases">
        <title>Complete genome of the streamlined marine actinobacterium Pontimonas salivibrio CL-TW6 adapted to coastal planktonic lifestype.</title>
        <authorList>
            <person name="Cho B.C."/>
            <person name="Hardies S.C."/>
            <person name="Jang G.I."/>
            <person name="Hwang C.Y."/>
        </authorList>
    </citation>
    <scope>NUCLEOTIDE SEQUENCE [LARGE SCALE GENOMIC DNA]</scope>
    <source>
        <strain evidence="8 9">CL-TW6</strain>
    </source>
</reference>
<dbReference type="GO" id="GO:0019143">
    <property type="term" value="F:3-deoxy-manno-octulosonate-8-phosphatase activity"/>
    <property type="evidence" value="ECO:0007669"/>
    <property type="project" value="UniProtKB-EC"/>
</dbReference>
<protein>
    <submittedName>
        <fullName evidence="8">3-deoxy-D-manno-octulosonate 8-phosphate phosphatase (KDO 8-P phosphatase)</fullName>
        <ecNumber evidence="8">3.1.3.45</ecNumber>
    </submittedName>
</protein>
<evidence type="ECO:0000256" key="4">
    <source>
        <dbReference type="ARBA" id="ARBA00022723"/>
    </source>
</evidence>
<dbReference type="SFLD" id="SFLDS00003">
    <property type="entry name" value="Haloacid_Dehalogenase"/>
    <property type="match status" value="1"/>
</dbReference>
<accession>A0A2L2BNB7</accession>
<dbReference type="PANTHER" id="PTHR21485">
    <property type="entry name" value="HAD SUPERFAMILY MEMBERS CMAS AND KDSC"/>
    <property type="match status" value="1"/>
</dbReference>
<dbReference type="PIRSF" id="PIRSF006118">
    <property type="entry name" value="KDO8-P_Ptase"/>
    <property type="match status" value="1"/>
</dbReference>
<keyword evidence="6 7" id="KW-0460">Magnesium</keyword>
<dbReference type="SFLD" id="SFLDG01136">
    <property type="entry name" value="C1.6:_Phosphoserine_Phosphatas"/>
    <property type="match status" value="1"/>
</dbReference>
<dbReference type="RefSeq" id="WP_158665447.1">
    <property type="nucleotide sequence ID" value="NZ_CP026923.1"/>
</dbReference>
<keyword evidence="5 8" id="KW-0378">Hydrolase</keyword>
<dbReference type="InterPro" id="IPR036412">
    <property type="entry name" value="HAD-like_sf"/>
</dbReference>
<evidence type="ECO:0000256" key="1">
    <source>
        <dbReference type="ARBA" id="ARBA00001946"/>
    </source>
</evidence>
<evidence type="ECO:0000313" key="9">
    <source>
        <dbReference type="Proteomes" id="UP000243077"/>
    </source>
</evidence>
<dbReference type="EC" id="3.1.3.45" evidence="8"/>
<dbReference type="PANTHER" id="PTHR21485:SF3">
    <property type="entry name" value="N-ACYLNEURAMINATE CYTIDYLYLTRANSFERASE"/>
    <property type="match status" value="1"/>
</dbReference>
<comment type="subunit">
    <text evidence="3">Homotetramer.</text>
</comment>
<comment type="cofactor">
    <cofactor evidence="1 7">
        <name>Mg(2+)</name>
        <dbReference type="ChEBI" id="CHEBI:18420"/>
    </cofactor>
</comment>
<feature type="binding site" evidence="7">
    <location>
        <position position="20"/>
    </location>
    <ligand>
        <name>substrate</name>
    </ligand>
</feature>
<evidence type="ECO:0000256" key="3">
    <source>
        <dbReference type="ARBA" id="ARBA00011881"/>
    </source>
</evidence>
<dbReference type="SFLD" id="SFLDG01138">
    <property type="entry name" value="C1.6.2:_Deoxy-d-mannose-octulo"/>
    <property type="match status" value="1"/>
</dbReference>
<comment type="similarity">
    <text evidence="2">Belongs to the KdsC family.</text>
</comment>
<evidence type="ECO:0000256" key="2">
    <source>
        <dbReference type="ARBA" id="ARBA00005893"/>
    </source>
</evidence>
<dbReference type="Pfam" id="PF08282">
    <property type="entry name" value="Hydrolase_3"/>
    <property type="match status" value="1"/>
</dbReference>
<organism evidence="8 9">
    <name type="scientific">Pontimonas salivibrio</name>
    <dbReference type="NCBI Taxonomy" id="1159327"/>
    <lineage>
        <taxon>Bacteria</taxon>
        <taxon>Bacillati</taxon>
        <taxon>Actinomycetota</taxon>
        <taxon>Actinomycetes</taxon>
        <taxon>Micrococcales</taxon>
        <taxon>Microbacteriaceae</taxon>
        <taxon>Pontimonas</taxon>
    </lineage>
</organism>
<dbReference type="GO" id="GO:0046872">
    <property type="term" value="F:metal ion binding"/>
    <property type="evidence" value="ECO:0007669"/>
    <property type="project" value="UniProtKB-KW"/>
</dbReference>